<reference evidence="2" key="2">
    <citation type="submission" date="2018-04" db="EMBL/GenBank/DDBJ databases">
        <title>OnivRS2 (Oryza nivara Reference Sequence Version 2).</title>
        <authorList>
            <person name="Zhang J."/>
            <person name="Kudrna D."/>
            <person name="Lee S."/>
            <person name="Talag J."/>
            <person name="Rajasekar S."/>
            <person name="Welchert J."/>
            <person name="Hsing Y.-I."/>
            <person name="Wing R.A."/>
        </authorList>
    </citation>
    <scope>NUCLEOTIDE SEQUENCE [LARGE SCALE GENOMIC DNA]</scope>
    <source>
        <strain evidence="2">SL10</strain>
    </source>
</reference>
<dbReference type="HOGENOM" id="CLU_1527585_0_0_1"/>
<dbReference type="EnsemblPlants" id="ONIVA02G16260.1">
    <property type="protein sequence ID" value="ONIVA02G16260.1"/>
    <property type="gene ID" value="ONIVA02G16260"/>
</dbReference>
<accession>A0A0E0G5X2</accession>
<dbReference type="AlphaFoldDB" id="A0A0E0G5X2"/>
<feature type="compositionally biased region" description="Basic residues" evidence="1">
    <location>
        <begin position="34"/>
        <end position="55"/>
    </location>
</feature>
<sequence>MACAATTEVVGAAPVGRGRWLARRGGDRGGADQRRRRWRGGARGGGHARRRRSTRRGGVPVPVKTATATTSATGLEVAPALEGGTRAFGLAGRGDGTRAGPIWPCVVAAETGRGGEADELLRRAAPRQWRRWVLAQERSRGGDDWRGRMVGDSGHGHGFAWLRMASRRRIDTVVEG</sequence>
<protein>
    <submittedName>
        <fullName evidence="2">Uncharacterized protein</fullName>
    </submittedName>
</protein>
<evidence type="ECO:0000313" key="2">
    <source>
        <dbReference type="EnsemblPlants" id="ONIVA02G16260.1"/>
    </source>
</evidence>
<organism evidence="2">
    <name type="scientific">Oryza nivara</name>
    <name type="common">Indian wild rice</name>
    <name type="synonym">Oryza sativa f. spontanea</name>
    <dbReference type="NCBI Taxonomy" id="4536"/>
    <lineage>
        <taxon>Eukaryota</taxon>
        <taxon>Viridiplantae</taxon>
        <taxon>Streptophyta</taxon>
        <taxon>Embryophyta</taxon>
        <taxon>Tracheophyta</taxon>
        <taxon>Spermatophyta</taxon>
        <taxon>Magnoliopsida</taxon>
        <taxon>Liliopsida</taxon>
        <taxon>Poales</taxon>
        <taxon>Poaceae</taxon>
        <taxon>BOP clade</taxon>
        <taxon>Oryzoideae</taxon>
        <taxon>Oryzeae</taxon>
        <taxon>Oryzinae</taxon>
        <taxon>Oryza</taxon>
    </lineage>
</organism>
<reference evidence="2" key="1">
    <citation type="submission" date="2015-04" db="UniProtKB">
        <authorList>
            <consortium name="EnsemblPlants"/>
        </authorList>
    </citation>
    <scope>IDENTIFICATION</scope>
    <source>
        <strain evidence="2">SL10</strain>
    </source>
</reference>
<keyword evidence="3" id="KW-1185">Reference proteome</keyword>
<feature type="region of interest" description="Disordered" evidence="1">
    <location>
        <begin position="21"/>
        <end position="61"/>
    </location>
</feature>
<dbReference type="OMA" id="RAGPIWP"/>
<dbReference type="Proteomes" id="UP000006591">
    <property type="component" value="Chromosome 2"/>
</dbReference>
<proteinExistence type="predicted"/>
<feature type="compositionally biased region" description="Basic and acidic residues" evidence="1">
    <location>
        <begin position="24"/>
        <end position="33"/>
    </location>
</feature>
<dbReference type="Gramene" id="ONIVA02G16260.1">
    <property type="protein sequence ID" value="ONIVA02G16260.1"/>
    <property type="gene ID" value="ONIVA02G16260"/>
</dbReference>
<evidence type="ECO:0000313" key="3">
    <source>
        <dbReference type="Proteomes" id="UP000006591"/>
    </source>
</evidence>
<name>A0A0E0G5X2_ORYNI</name>
<evidence type="ECO:0000256" key="1">
    <source>
        <dbReference type="SAM" id="MobiDB-lite"/>
    </source>
</evidence>